<dbReference type="FunFam" id="3.10.450.320:FF:000002">
    <property type="entry name" value="Mitochondrial import inner membrane translocase subunit tim21"/>
    <property type="match status" value="1"/>
</dbReference>
<dbReference type="GeneID" id="36554554"/>
<evidence type="ECO:0000256" key="10">
    <source>
        <dbReference type="ARBA" id="ARBA00060204"/>
    </source>
</evidence>
<keyword evidence="5 11" id="KW-0999">Mitochondrion inner membrane</keyword>
<keyword evidence="9 11" id="KW-0472">Membrane</keyword>
<evidence type="ECO:0000256" key="8">
    <source>
        <dbReference type="ARBA" id="ARBA00023128"/>
    </source>
</evidence>
<comment type="subcellular location">
    <subcellularLocation>
        <location evidence="1 11">Mitochondrion inner membrane</location>
        <topology evidence="1 11">Single-pass membrane protein</topology>
    </subcellularLocation>
</comment>
<keyword evidence="11" id="KW-0811">Translocation</keyword>
<keyword evidence="7 11" id="KW-1133">Transmembrane helix</keyword>
<reference evidence="12 13" key="1">
    <citation type="submission" date="2016-12" db="EMBL/GenBank/DDBJ databases">
        <title>The genomes of Aspergillus section Nigri reveals drivers in fungal speciation.</title>
        <authorList>
            <consortium name="DOE Joint Genome Institute"/>
            <person name="Vesth T.C."/>
            <person name="Nybo J."/>
            <person name="Theobald S."/>
            <person name="Brandl J."/>
            <person name="Frisvad J.C."/>
            <person name="Nielsen K.F."/>
            <person name="Lyhne E.K."/>
            <person name="Kogle M.E."/>
            <person name="Kuo A."/>
            <person name="Riley R."/>
            <person name="Clum A."/>
            <person name="Nolan M."/>
            <person name="Lipzen A."/>
            <person name="Salamov A."/>
            <person name="Henrissat B."/>
            <person name="Wiebenga A."/>
            <person name="De Vries R.P."/>
            <person name="Grigoriev I.V."/>
            <person name="Mortensen U.H."/>
            <person name="Andersen M.R."/>
            <person name="Baker S.E."/>
        </authorList>
    </citation>
    <scope>NUCLEOTIDE SEQUENCE [LARGE SCALE GENOMIC DNA]</scope>
    <source>
        <strain evidence="12 13">IBT 23096</strain>
    </source>
</reference>
<evidence type="ECO:0000256" key="9">
    <source>
        <dbReference type="ARBA" id="ARBA00023136"/>
    </source>
</evidence>
<keyword evidence="8 11" id="KW-0496">Mitochondrion</keyword>
<dbReference type="RefSeq" id="XP_024703405.1">
    <property type="nucleotide sequence ID" value="XM_024846855.1"/>
</dbReference>
<keyword evidence="6" id="KW-0809">Transit peptide</keyword>
<sequence>MNPYLRSSPVFSRASALTLRPAGFPRTAELARRYATQSDMGRGAPGTATPRRRNVTVLSDDGRYEWGELSGREKAARATQQSINFVVVLAGAVLTGGVFYLLYTEVFSPNSRTWQYEKAVERILNDTRCTDLLGDRREIRAFGENTSSRWARNRPIASSVEKDRLGREHLKMNFHVEGPRNAGVVFVHMIKPHDQHDWQYQLLALDVNGHSRIVLEQAPEKPGVGKALKLLGIQWR</sequence>
<comment type="function">
    <text evidence="10">Essential component of the TIM23 complex, a complex that mediates the translocation of transit peptide-containing proteins across the mitochondrial inner membrane. Required to keep the TOM and the TIM23 complexes in close contact. At some point, it is released from the TOM23 complex to allow protein translocation into the mitochondrial matrix.</text>
</comment>
<evidence type="ECO:0000256" key="7">
    <source>
        <dbReference type="ARBA" id="ARBA00022989"/>
    </source>
</evidence>
<keyword evidence="4 11" id="KW-0812">Transmembrane</keyword>
<dbReference type="Gene3D" id="3.10.450.320">
    <property type="entry name" value="Mitochondrial import inner membrane translocase subunit Tim21"/>
    <property type="match status" value="1"/>
</dbReference>
<dbReference type="GO" id="GO:0030150">
    <property type="term" value="P:protein import into mitochondrial matrix"/>
    <property type="evidence" value="ECO:0007669"/>
    <property type="project" value="UniProtKB-UniRule"/>
</dbReference>
<evidence type="ECO:0000256" key="4">
    <source>
        <dbReference type="ARBA" id="ARBA00022692"/>
    </source>
</evidence>
<dbReference type="Proteomes" id="UP000234275">
    <property type="component" value="Unassembled WGS sequence"/>
</dbReference>
<evidence type="ECO:0000256" key="11">
    <source>
        <dbReference type="RuleBase" id="RU367142"/>
    </source>
</evidence>
<dbReference type="VEuPathDB" id="FungiDB:P170DRAFT_410728"/>
<evidence type="ECO:0000256" key="5">
    <source>
        <dbReference type="ARBA" id="ARBA00022792"/>
    </source>
</evidence>
<dbReference type="Pfam" id="PF08294">
    <property type="entry name" value="TIM21"/>
    <property type="match status" value="1"/>
</dbReference>
<name>A0A2I2G5I2_9EURO</name>
<proteinExistence type="inferred from homology"/>
<protein>
    <recommendedName>
        <fullName evidence="3 11">Mitochondrial import inner membrane translocase subunit Tim21</fullName>
    </recommendedName>
</protein>
<comment type="caution">
    <text evidence="12">The sequence shown here is derived from an EMBL/GenBank/DDBJ whole genome shotgun (WGS) entry which is preliminary data.</text>
</comment>
<dbReference type="AlphaFoldDB" id="A0A2I2G5I2"/>
<feature type="transmembrane region" description="Helical" evidence="11">
    <location>
        <begin position="82"/>
        <end position="103"/>
    </location>
</feature>
<dbReference type="PANTHER" id="PTHR13032">
    <property type="entry name" value="MITOCHONDRIAL IMPORT INNER MEMBRANE TRANSLOCASE SUBUNIT TIM21"/>
    <property type="match status" value="1"/>
</dbReference>
<accession>A0A2I2G5I2</accession>
<evidence type="ECO:0000256" key="6">
    <source>
        <dbReference type="ARBA" id="ARBA00022946"/>
    </source>
</evidence>
<evidence type="ECO:0000256" key="1">
    <source>
        <dbReference type="ARBA" id="ARBA00004434"/>
    </source>
</evidence>
<dbReference type="STRING" id="1392250.A0A2I2G5I2"/>
<dbReference type="GO" id="GO:0005744">
    <property type="term" value="C:TIM23 mitochondrial import inner membrane translocase complex"/>
    <property type="evidence" value="ECO:0007669"/>
    <property type="project" value="UniProtKB-UniRule"/>
</dbReference>
<dbReference type="InterPro" id="IPR038552">
    <property type="entry name" value="Tim21_IMS_sf"/>
</dbReference>
<evidence type="ECO:0000313" key="12">
    <source>
        <dbReference type="EMBL" id="PLB48103.1"/>
    </source>
</evidence>
<evidence type="ECO:0000313" key="13">
    <source>
        <dbReference type="Proteomes" id="UP000234275"/>
    </source>
</evidence>
<keyword evidence="11" id="KW-0653">Protein transport</keyword>
<dbReference type="InterPro" id="IPR013261">
    <property type="entry name" value="Tim21"/>
</dbReference>
<organism evidence="12 13">
    <name type="scientific">Aspergillus steynii IBT 23096</name>
    <dbReference type="NCBI Taxonomy" id="1392250"/>
    <lineage>
        <taxon>Eukaryota</taxon>
        <taxon>Fungi</taxon>
        <taxon>Dikarya</taxon>
        <taxon>Ascomycota</taxon>
        <taxon>Pezizomycotina</taxon>
        <taxon>Eurotiomycetes</taxon>
        <taxon>Eurotiomycetidae</taxon>
        <taxon>Eurotiales</taxon>
        <taxon>Aspergillaceae</taxon>
        <taxon>Aspergillus</taxon>
        <taxon>Aspergillus subgen. Circumdati</taxon>
    </lineage>
</organism>
<keyword evidence="11" id="KW-0813">Transport</keyword>
<keyword evidence="13" id="KW-1185">Reference proteome</keyword>
<gene>
    <name evidence="12" type="ORF">P170DRAFT_410728</name>
</gene>
<evidence type="ECO:0000256" key="2">
    <source>
        <dbReference type="ARBA" id="ARBA00010867"/>
    </source>
</evidence>
<comment type="similarity">
    <text evidence="2 11">Belongs to the TIM21 family.</text>
</comment>
<dbReference type="OrthoDB" id="436405at2759"/>
<evidence type="ECO:0000256" key="3">
    <source>
        <dbReference type="ARBA" id="ARBA00020726"/>
    </source>
</evidence>
<dbReference type="PANTHER" id="PTHR13032:SF6">
    <property type="entry name" value="MITOCHONDRIAL IMPORT INNER MEMBRANE TRANSLOCASE SUBUNIT TIM21"/>
    <property type="match status" value="1"/>
</dbReference>
<comment type="subunit">
    <text evidence="11">Component of the TIM23 complex.</text>
</comment>
<dbReference type="EMBL" id="MSFO01000005">
    <property type="protein sequence ID" value="PLB48103.1"/>
    <property type="molecule type" value="Genomic_DNA"/>
</dbReference>